<feature type="transmembrane region" description="Helical" evidence="11">
    <location>
        <begin position="6"/>
        <end position="27"/>
    </location>
</feature>
<proteinExistence type="predicted"/>
<dbReference type="Gene3D" id="1.10.287.130">
    <property type="match status" value="1"/>
</dbReference>
<dbReference type="PROSITE" id="PS50113">
    <property type="entry name" value="PAC"/>
    <property type="match status" value="1"/>
</dbReference>
<reference evidence="15 16" key="1">
    <citation type="submission" date="2017-01" db="EMBL/GenBank/DDBJ databases">
        <authorList>
            <person name="Varghese N."/>
            <person name="Submissions S."/>
        </authorList>
    </citation>
    <scope>NUCLEOTIDE SEQUENCE [LARGE SCALE GENOMIC DNA]</scope>
    <source>
        <strain evidence="15 16">RUG2-6</strain>
    </source>
</reference>
<keyword evidence="11" id="KW-0472">Membrane</keyword>
<dbReference type="InterPro" id="IPR036890">
    <property type="entry name" value="HATPase_C_sf"/>
</dbReference>
<dbReference type="SMART" id="SM00086">
    <property type="entry name" value="PAC"/>
    <property type="match status" value="2"/>
</dbReference>
<dbReference type="SUPFAM" id="SSF47384">
    <property type="entry name" value="Homodimeric domain of signal transducing histidine kinase"/>
    <property type="match status" value="1"/>
</dbReference>
<dbReference type="Gene3D" id="3.30.450.20">
    <property type="entry name" value="PAS domain"/>
    <property type="match status" value="2"/>
</dbReference>
<evidence type="ECO:0000256" key="6">
    <source>
        <dbReference type="ARBA" id="ARBA00022777"/>
    </source>
</evidence>
<dbReference type="InterPro" id="IPR001610">
    <property type="entry name" value="PAC"/>
</dbReference>
<dbReference type="PANTHER" id="PTHR43065">
    <property type="entry name" value="SENSOR HISTIDINE KINASE"/>
    <property type="match status" value="1"/>
</dbReference>
<dbReference type="InterPro" id="IPR003661">
    <property type="entry name" value="HisK_dim/P_dom"/>
</dbReference>
<keyword evidence="11" id="KW-1133">Transmembrane helix</keyword>
<dbReference type="GO" id="GO:0030435">
    <property type="term" value="P:sporulation resulting in formation of a cellular spore"/>
    <property type="evidence" value="ECO:0007669"/>
    <property type="project" value="UniProtKB-KW"/>
</dbReference>
<evidence type="ECO:0000256" key="2">
    <source>
        <dbReference type="ARBA" id="ARBA00012438"/>
    </source>
</evidence>
<dbReference type="InterPro" id="IPR005467">
    <property type="entry name" value="His_kinase_dom"/>
</dbReference>
<keyword evidence="4" id="KW-0808">Transferase</keyword>
<evidence type="ECO:0000256" key="5">
    <source>
        <dbReference type="ARBA" id="ARBA00022741"/>
    </source>
</evidence>
<dbReference type="PRINTS" id="PR00344">
    <property type="entry name" value="BCTRLSENSOR"/>
</dbReference>
<dbReference type="InterPro" id="IPR000014">
    <property type="entry name" value="PAS"/>
</dbReference>
<accession>A0A9X8RDR5</accession>
<dbReference type="Proteomes" id="UP000185829">
    <property type="component" value="Unassembled WGS sequence"/>
</dbReference>
<dbReference type="PROSITE" id="PS50112">
    <property type="entry name" value="PAS"/>
    <property type="match status" value="2"/>
</dbReference>
<feature type="coiled-coil region" evidence="10">
    <location>
        <begin position="155"/>
        <end position="182"/>
    </location>
</feature>
<dbReference type="InterPro" id="IPR035965">
    <property type="entry name" value="PAS-like_dom_sf"/>
</dbReference>
<evidence type="ECO:0000256" key="9">
    <source>
        <dbReference type="ARBA" id="ARBA00023012"/>
    </source>
</evidence>
<dbReference type="AlphaFoldDB" id="A0A9X8RDR5"/>
<keyword evidence="7" id="KW-0067">ATP-binding</keyword>
<evidence type="ECO:0000259" key="14">
    <source>
        <dbReference type="PROSITE" id="PS50113"/>
    </source>
</evidence>
<dbReference type="SMART" id="SM00091">
    <property type="entry name" value="PAS"/>
    <property type="match status" value="2"/>
</dbReference>
<dbReference type="PANTHER" id="PTHR43065:SF34">
    <property type="entry name" value="SPORULATION KINASE A"/>
    <property type="match status" value="1"/>
</dbReference>
<dbReference type="SUPFAM" id="SSF55785">
    <property type="entry name" value="PYP-like sensor domain (PAS domain)"/>
    <property type="match status" value="2"/>
</dbReference>
<evidence type="ECO:0000256" key="10">
    <source>
        <dbReference type="SAM" id="Coils"/>
    </source>
</evidence>
<dbReference type="CDD" id="cd00130">
    <property type="entry name" value="PAS"/>
    <property type="match status" value="1"/>
</dbReference>
<dbReference type="InterPro" id="IPR004358">
    <property type="entry name" value="Sig_transdc_His_kin-like_C"/>
</dbReference>
<keyword evidence="9" id="KW-0902">Two-component regulatory system</keyword>
<dbReference type="SUPFAM" id="SSF55874">
    <property type="entry name" value="ATPase domain of HSP90 chaperone/DNA topoisomerase II/histidine kinase"/>
    <property type="match status" value="1"/>
</dbReference>
<dbReference type="Pfam" id="PF00512">
    <property type="entry name" value="HisKA"/>
    <property type="match status" value="1"/>
</dbReference>
<keyword evidence="3" id="KW-0597">Phosphoprotein</keyword>
<dbReference type="NCBIfam" id="TIGR00229">
    <property type="entry name" value="sensory_box"/>
    <property type="match status" value="2"/>
</dbReference>
<evidence type="ECO:0000259" key="13">
    <source>
        <dbReference type="PROSITE" id="PS50112"/>
    </source>
</evidence>
<evidence type="ECO:0000256" key="11">
    <source>
        <dbReference type="SAM" id="Phobius"/>
    </source>
</evidence>
<name>A0A9X8RDR5_9BACI</name>
<dbReference type="InterPro" id="IPR013656">
    <property type="entry name" value="PAS_4"/>
</dbReference>
<dbReference type="SMART" id="SM00388">
    <property type="entry name" value="HisKA"/>
    <property type="match status" value="1"/>
</dbReference>
<protein>
    <recommendedName>
        <fullName evidence="2">histidine kinase</fullName>
        <ecNumber evidence="2">2.7.13.3</ecNumber>
    </recommendedName>
</protein>
<dbReference type="Pfam" id="PF08448">
    <property type="entry name" value="PAS_4"/>
    <property type="match status" value="2"/>
</dbReference>
<comment type="caution">
    <text evidence="15">The sequence shown here is derived from an EMBL/GenBank/DDBJ whole genome shotgun (WGS) entry which is preliminary data.</text>
</comment>
<evidence type="ECO:0000313" key="16">
    <source>
        <dbReference type="Proteomes" id="UP000185829"/>
    </source>
</evidence>
<feature type="domain" description="Histidine kinase" evidence="12">
    <location>
        <begin position="312"/>
        <end position="518"/>
    </location>
</feature>
<evidence type="ECO:0000313" key="15">
    <source>
        <dbReference type="EMBL" id="SIS02369.1"/>
    </source>
</evidence>
<dbReference type="SMART" id="SM00387">
    <property type="entry name" value="HATPase_c"/>
    <property type="match status" value="1"/>
</dbReference>
<dbReference type="InterPro" id="IPR036097">
    <property type="entry name" value="HisK_dim/P_sf"/>
</dbReference>
<dbReference type="Pfam" id="PF02518">
    <property type="entry name" value="HATPase_c"/>
    <property type="match status" value="1"/>
</dbReference>
<dbReference type="InterPro" id="IPR003594">
    <property type="entry name" value="HATPase_dom"/>
</dbReference>
<evidence type="ECO:0000256" key="7">
    <source>
        <dbReference type="ARBA" id="ARBA00022840"/>
    </source>
</evidence>
<feature type="domain" description="PAS" evidence="13">
    <location>
        <begin position="172"/>
        <end position="221"/>
    </location>
</feature>
<keyword evidence="10" id="KW-0175">Coiled coil</keyword>
<keyword evidence="8" id="KW-0749">Sporulation</keyword>
<keyword evidence="5" id="KW-0547">Nucleotide-binding</keyword>
<comment type="catalytic activity">
    <reaction evidence="1">
        <text>ATP + protein L-histidine = ADP + protein N-phospho-L-histidine.</text>
        <dbReference type="EC" id="2.7.13.3"/>
    </reaction>
</comment>
<evidence type="ECO:0000259" key="12">
    <source>
        <dbReference type="PROSITE" id="PS50109"/>
    </source>
</evidence>
<evidence type="ECO:0000256" key="3">
    <source>
        <dbReference type="ARBA" id="ARBA00022553"/>
    </source>
</evidence>
<dbReference type="Gene3D" id="3.30.565.10">
    <property type="entry name" value="Histidine kinase-like ATPase, C-terminal domain"/>
    <property type="match status" value="1"/>
</dbReference>
<dbReference type="PROSITE" id="PS50109">
    <property type="entry name" value="HIS_KIN"/>
    <property type="match status" value="1"/>
</dbReference>
<dbReference type="GO" id="GO:0000155">
    <property type="term" value="F:phosphorelay sensor kinase activity"/>
    <property type="evidence" value="ECO:0007669"/>
    <property type="project" value="InterPro"/>
</dbReference>
<dbReference type="EMBL" id="FTMX01000009">
    <property type="protein sequence ID" value="SIS02369.1"/>
    <property type="molecule type" value="Genomic_DNA"/>
</dbReference>
<gene>
    <name evidence="15" type="ORF">SAMN05878482_109127</name>
</gene>
<keyword evidence="11" id="KW-0812">Transmembrane</keyword>
<dbReference type="FunFam" id="1.10.287.130:FF:000040">
    <property type="entry name" value="PAS domain-containing sensor histidine kinase"/>
    <property type="match status" value="1"/>
</dbReference>
<evidence type="ECO:0000256" key="4">
    <source>
        <dbReference type="ARBA" id="ARBA00022679"/>
    </source>
</evidence>
<dbReference type="CDD" id="cd00082">
    <property type="entry name" value="HisKA"/>
    <property type="match status" value="1"/>
</dbReference>
<organism evidence="15 16">
    <name type="scientific">Peribacillus simplex</name>
    <dbReference type="NCBI Taxonomy" id="1478"/>
    <lineage>
        <taxon>Bacteria</taxon>
        <taxon>Bacillati</taxon>
        <taxon>Bacillota</taxon>
        <taxon>Bacilli</taxon>
        <taxon>Bacillales</taxon>
        <taxon>Bacillaceae</taxon>
        <taxon>Peribacillus</taxon>
    </lineage>
</organism>
<feature type="domain" description="PAC" evidence="14">
    <location>
        <begin position="112"/>
        <end position="164"/>
    </location>
</feature>
<dbReference type="InterPro" id="IPR000700">
    <property type="entry name" value="PAS-assoc_C"/>
</dbReference>
<dbReference type="GO" id="GO:0005524">
    <property type="term" value="F:ATP binding"/>
    <property type="evidence" value="ECO:0007669"/>
    <property type="project" value="UniProtKB-KW"/>
</dbReference>
<dbReference type="EC" id="2.7.13.3" evidence="2"/>
<sequence>MIHNDFFITLCIFSFLVSTGVLIRVLTERKKMQEELRTTRERLESFISHNLDAIIISDLKGHILQANKAYEEMFNWSIQETKGQTLPCVPDFLTDRAFETISKIITGESIITKWETVRQRKDGSLIDVSVTLSPILDSKGNVISLSAIYRDISERKQAERELHQLHQQLQESEKKYRVLFEQSPDAVYLVELNKDQFPTRLLEVNPVGCERFGYNREELLSMPFAEYSQSSTMFIRTVEKIKEGKRSFTLQDEFTFNKTGKKINNEFSVRVFNLDGKEVLLLISRDITERLKTKELLRKSEKLAVVGQLATAIAHEVNNPLTAMKGFMQLLKSTENENKLHYIDLILSEMNRIESITNEFMAIAKPQAVKVQSNDLHRLVEQVIMLLQPQAMMNNVQIITKFESDIPLIPFEGNQIKQVVINILKNAIESMPSGGDILVQIDKPDDHQVSIRFIDQGSGISKERIPYLGEPFYSIKEKGIGLGLMVCYKIIETHQGKIVIESEVNKGTTVDVILPIYNPQNQHKAIL</sequence>
<evidence type="ECO:0000256" key="8">
    <source>
        <dbReference type="ARBA" id="ARBA00022969"/>
    </source>
</evidence>
<evidence type="ECO:0000256" key="1">
    <source>
        <dbReference type="ARBA" id="ARBA00000085"/>
    </source>
</evidence>
<feature type="domain" description="PAS" evidence="13">
    <location>
        <begin position="39"/>
        <end position="93"/>
    </location>
</feature>
<keyword evidence="6" id="KW-0418">Kinase</keyword>